<gene>
    <name evidence="11" type="primary">livH_21</name>
    <name evidence="10" type="ORF">BBN53_18320</name>
    <name evidence="11" type="ORF">ERS370011_03303</name>
</gene>
<feature type="transmembrane region" description="Helical" evidence="9">
    <location>
        <begin position="42"/>
        <end position="59"/>
    </location>
</feature>
<name>A0A0J6C640_9BORD</name>
<accession>A0A0M9IG43</accession>
<feature type="transmembrane region" description="Helical" evidence="9">
    <location>
        <begin position="188"/>
        <end position="207"/>
    </location>
</feature>
<dbReference type="RefSeq" id="WP_043214098.1">
    <property type="nucleotide sequence ID" value="NZ_CAJGUP010000199.1"/>
</dbReference>
<feature type="transmembrane region" description="Helical" evidence="9">
    <location>
        <begin position="128"/>
        <end position="159"/>
    </location>
</feature>
<dbReference type="GO" id="GO:0022857">
    <property type="term" value="F:transmembrane transporter activity"/>
    <property type="evidence" value="ECO:0007669"/>
    <property type="project" value="InterPro"/>
</dbReference>
<dbReference type="AlphaFoldDB" id="A0A0J6C640"/>
<sequence length="290" mass="30362">MDILLQLIVNGLLLGGAYAIISIGLTLIFGVVRVVNFAHGEFLMVGMYATYLLAMKLGWHPYVSVAPVALLLFAVGAAMQRFIIQPLLDADGHIQIFATVGVSTALMNLALLVFGADVRATQVEAGTGILAFGGLSVVSGQVITLAVALLLAGGLHLFMTRTYLGRAFRAVAQHRNAAALMGVNVRGIYVLAFAIGSAFVGVAAALLTPQYPAFPTIGTYFVLTAFVIVVLGGMGSLLGALLGSMLIGLVDSLAGYYIAPDLKEIVYFAIFLLILVLRPTGLFGLGRGSE</sequence>
<keyword evidence="13" id="KW-1185">Reference proteome</keyword>
<evidence type="ECO:0000256" key="2">
    <source>
        <dbReference type="ARBA" id="ARBA00022448"/>
    </source>
</evidence>
<dbReference type="Proteomes" id="UP000092950">
    <property type="component" value="Chromosome"/>
</dbReference>
<evidence type="ECO:0000313" key="10">
    <source>
        <dbReference type="EMBL" id="ANY17667.1"/>
    </source>
</evidence>
<dbReference type="EMBL" id="CP016440">
    <property type="protein sequence ID" value="ANY17667.1"/>
    <property type="molecule type" value="Genomic_DNA"/>
</dbReference>
<comment type="similarity">
    <text evidence="8">Belongs to the binding-protein-dependent transport system permease family. LivHM subfamily.</text>
</comment>
<organism evidence="11 12">
    <name type="scientific">Bordetella pseudohinzii</name>
    <dbReference type="NCBI Taxonomy" id="1331258"/>
    <lineage>
        <taxon>Bacteria</taxon>
        <taxon>Pseudomonadati</taxon>
        <taxon>Pseudomonadota</taxon>
        <taxon>Betaproteobacteria</taxon>
        <taxon>Burkholderiales</taxon>
        <taxon>Alcaligenaceae</taxon>
        <taxon>Bordetella</taxon>
    </lineage>
</organism>
<dbReference type="InterPro" id="IPR052157">
    <property type="entry name" value="BCAA_transport_permease"/>
</dbReference>
<dbReference type="GO" id="GO:0006865">
    <property type="term" value="P:amino acid transport"/>
    <property type="evidence" value="ECO:0007669"/>
    <property type="project" value="UniProtKB-KW"/>
</dbReference>
<feature type="transmembrane region" description="Helical" evidence="9">
    <location>
        <begin position="65"/>
        <end position="84"/>
    </location>
</feature>
<keyword evidence="5" id="KW-0029">Amino-acid transport</keyword>
<dbReference type="CDD" id="cd06582">
    <property type="entry name" value="TM_PBP1_LivH_like"/>
    <property type="match status" value="1"/>
</dbReference>
<dbReference type="KEGG" id="bpdz:BBN53_18320"/>
<evidence type="ECO:0000256" key="1">
    <source>
        <dbReference type="ARBA" id="ARBA00004651"/>
    </source>
</evidence>
<keyword evidence="4 9" id="KW-0812">Transmembrane</keyword>
<evidence type="ECO:0000256" key="7">
    <source>
        <dbReference type="ARBA" id="ARBA00023136"/>
    </source>
</evidence>
<dbReference type="Proteomes" id="UP000053096">
    <property type="component" value="Unassembled WGS sequence"/>
</dbReference>
<evidence type="ECO:0000313" key="12">
    <source>
        <dbReference type="Proteomes" id="UP000053096"/>
    </source>
</evidence>
<proteinExistence type="inferred from homology"/>
<dbReference type="EMBL" id="CYTV01000010">
    <property type="protein sequence ID" value="CUJ01195.1"/>
    <property type="molecule type" value="Genomic_DNA"/>
</dbReference>
<feature type="transmembrane region" description="Helical" evidence="9">
    <location>
        <begin position="265"/>
        <end position="285"/>
    </location>
</feature>
<evidence type="ECO:0000313" key="13">
    <source>
        <dbReference type="Proteomes" id="UP000092950"/>
    </source>
</evidence>
<evidence type="ECO:0000256" key="9">
    <source>
        <dbReference type="SAM" id="Phobius"/>
    </source>
</evidence>
<evidence type="ECO:0000256" key="4">
    <source>
        <dbReference type="ARBA" id="ARBA00022692"/>
    </source>
</evidence>
<protein>
    <submittedName>
        <fullName evidence="10">Branched-chain amino acid ABC transporter permease</fullName>
    </submittedName>
    <submittedName>
        <fullName evidence="11">LIV-I protein H</fullName>
    </submittedName>
</protein>
<dbReference type="PANTHER" id="PTHR11795:SF445">
    <property type="entry name" value="AMINO ACID ABC TRANSPORTER PERMEASE PROTEIN"/>
    <property type="match status" value="1"/>
</dbReference>
<keyword evidence="3" id="KW-1003">Cell membrane</keyword>
<dbReference type="Pfam" id="PF02653">
    <property type="entry name" value="BPD_transp_2"/>
    <property type="match status" value="1"/>
</dbReference>
<feature type="transmembrane region" description="Helical" evidence="9">
    <location>
        <begin position="12"/>
        <end position="35"/>
    </location>
</feature>
<keyword evidence="6 9" id="KW-1133">Transmembrane helix</keyword>
<reference evidence="10 13" key="2">
    <citation type="submission" date="2016-07" db="EMBL/GenBank/DDBJ databases">
        <title>Complete genome sequences of Bordetella pseudohinzii.</title>
        <authorList>
            <person name="Spilker T."/>
            <person name="Darrah R."/>
            <person name="LiPuma J.J."/>
        </authorList>
    </citation>
    <scope>NUCLEOTIDE SEQUENCE [LARGE SCALE GENOMIC DNA]</scope>
    <source>
        <strain evidence="10 13">HI4681</strain>
    </source>
</reference>
<reference evidence="11 12" key="1">
    <citation type="submission" date="2015-09" db="EMBL/GenBank/DDBJ databases">
        <authorList>
            <person name="Jackson K.R."/>
            <person name="Lunt B.L."/>
            <person name="Fisher J.N.B."/>
            <person name="Gardner A.V."/>
            <person name="Bailey M.E."/>
            <person name="Deus L.M."/>
            <person name="Earl A.S."/>
            <person name="Gibby P.D."/>
            <person name="Hartmann K.A."/>
            <person name="Liu J.E."/>
            <person name="Manci A.M."/>
            <person name="Nielsen D.A."/>
            <person name="Solomon M.B."/>
            <person name="Breakwell D.P."/>
            <person name="Burnett S.H."/>
            <person name="Grose J.H."/>
        </authorList>
    </citation>
    <scope>NUCLEOTIDE SEQUENCE [LARGE SCALE GENOMIC DNA]</scope>
    <source>
        <strain evidence="11 12">2789STDY5608636</strain>
    </source>
</reference>
<evidence type="ECO:0000313" key="11">
    <source>
        <dbReference type="EMBL" id="CUJ01195.1"/>
    </source>
</evidence>
<dbReference type="InterPro" id="IPR001851">
    <property type="entry name" value="ABC_transp_permease"/>
</dbReference>
<evidence type="ECO:0000256" key="3">
    <source>
        <dbReference type="ARBA" id="ARBA00022475"/>
    </source>
</evidence>
<keyword evidence="7 9" id="KW-0472">Membrane</keyword>
<dbReference type="OrthoDB" id="9807115at2"/>
<comment type="subcellular location">
    <subcellularLocation>
        <location evidence="1">Cell membrane</location>
        <topology evidence="1">Multi-pass membrane protein</topology>
    </subcellularLocation>
</comment>
<feature type="transmembrane region" description="Helical" evidence="9">
    <location>
        <begin position="213"/>
        <end position="231"/>
    </location>
</feature>
<dbReference type="GO" id="GO:0005886">
    <property type="term" value="C:plasma membrane"/>
    <property type="evidence" value="ECO:0007669"/>
    <property type="project" value="UniProtKB-SubCell"/>
</dbReference>
<accession>A0A0J6C640</accession>
<dbReference type="PANTHER" id="PTHR11795">
    <property type="entry name" value="BRANCHED-CHAIN AMINO ACID TRANSPORT SYSTEM PERMEASE PROTEIN LIVH"/>
    <property type="match status" value="1"/>
</dbReference>
<feature type="transmembrane region" description="Helical" evidence="9">
    <location>
        <begin position="96"/>
        <end position="116"/>
    </location>
</feature>
<keyword evidence="2" id="KW-0813">Transport</keyword>
<evidence type="ECO:0000256" key="8">
    <source>
        <dbReference type="ARBA" id="ARBA00037998"/>
    </source>
</evidence>
<evidence type="ECO:0000256" key="6">
    <source>
        <dbReference type="ARBA" id="ARBA00022989"/>
    </source>
</evidence>
<evidence type="ECO:0000256" key="5">
    <source>
        <dbReference type="ARBA" id="ARBA00022970"/>
    </source>
</evidence>